<protein>
    <recommendedName>
        <fullName evidence="5">HTH merR-type domain-containing protein</fullName>
    </recommendedName>
</protein>
<dbReference type="GO" id="GO:0003700">
    <property type="term" value="F:DNA-binding transcription factor activity"/>
    <property type="evidence" value="ECO:0007669"/>
    <property type="project" value="InterPro"/>
</dbReference>
<keyword evidence="1" id="KW-0678">Repressor</keyword>
<organism evidence="6 7">
    <name type="scientific">Candidatus Wallbacteria bacterium HGW-Wallbacteria-1</name>
    <dbReference type="NCBI Taxonomy" id="2013854"/>
    <lineage>
        <taxon>Bacteria</taxon>
        <taxon>Candidatus Walliibacteriota</taxon>
    </lineage>
</organism>
<dbReference type="InterPro" id="IPR047057">
    <property type="entry name" value="MerR_fam"/>
</dbReference>
<dbReference type="PANTHER" id="PTHR30204:SF69">
    <property type="entry name" value="MERR-FAMILY TRANSCRIPTIONAL REGULATOR"/>
    <property type="match status" value="1"/>
</dbReference>
<keyword evidence="2" id="KW-0805">Transcription regulation</keyword>
<dbReference type="SMART" id="SM00422">
    <property type="entry name" value="HTH_MERR"/>
    <property type="match status" value="2"/>
</dbReference>
<sequence>MTALKPSVFRTIDLARAAGVHVNTVRFYERIGFLSPVDRDDNGYRRFDHRHLLQIRIIRCVYAHGWFGRRIREASDRIISHMVAWRLDPALDAADDYVRLLQAELNRATLTADILQRWAQRRRGDHDVIMNFSQAARETGVTVEVLRNWERNGLIEIPREGPNRKRVFSRYELERLGIIYLLRQARFSMASILSSLAEYDRGGNAGLVRSALDDPENCEDATWICVGERWIAALQSGIGGGFEIAALIREHLNQKYANQKHANRKP</sequence>
<dbReference type="PANTHER" id="PTHR30204">
    <property type="entry name" value="REDOX-CYCLING DRUG-SENSING TRANSCRIPTIONAL ACTIVATOR SOXR"/>
    <property type="match status" value="1"/>
</dbReference>
<comment type="caution">
    <text evidence="6">The sequence shown here is derived from an EMBL/GenBank/DDBJ whole genome shotgun (WGS) entry which is preliminary data.</text>
</comment>
<feature type="domain" description="HTH merR-type" evidence="5">
    <location>
        <begin position="8"/>
        <end position="60"/>
    </location>
</feature>
<dbReference type="AlphaFoldDB" id="A0A2N1PJC6"/>
<dbReference type="Gene3D" id="1.10.1660.10">
    <property type="match status" value="2"/>
</dbReference>
<feature type="domain" description="HTH merR-type" evidence="5">
    <location>
        <begin position="133"/>
        <end position="198"/>
    </location>
</feature>
<evidence type="ECO:0000256" key="3">
    <source>
        <dbReference type="ARBA" id="ARBA00023125"/>
    </source>
</evidence>
<dbReference type="SUPFAM" id="SSF46955">
    <property type="entry name" value="Putative DNA-binding domain"/>
    <property type="match status" value="2"/>
</dbReference>
<dbReference type="PROSITE" id="PS50937">
    <property type="entry name" value="HTH_MERR_2"/>
    <property type="match status" value="2"/>
</dbReference>
<evidence type="ECO:0000256" key="2">
    <source>
        <dbReference type="ARBA" id="ARBA00023015"/>
    </source>
</evidence>
<keyword evidence="4" id="KW-0804">Transcription</keyword>
<proteinExistence type="predicted"/>
<dbReference type="InterPro" id="IPR000551">
    <property type="entry name" value="MerR-type_HTH_dom"/>
</dbReference>
<dbReference type="Proteomes" id="UP000233256">
    <property type="component" value="Unassembled WGS sequence"/>
</dbReference>
<dbReference type="CDD" id="cd00592">
    <property type="entry name" value="HTH_MerR-like"/>
    <property type="match status" value="1"/>
</dbReference>
<dbReference type="PRINTS" id="PR00040">
    <property type="entry name" value="HTHMERR"/>
</dbReference>
<reference evidence="6 7" key="1">
    <citation type="journal article" date="2017" name="ISME J.">
        <title>Potential for microbial H2 and metal transformations associated with novel bacteria and archaea in deep terrestrial subsurface sediments.</title>
        <authorList>
            <person name="Hernsdorf A.W."/>
            <person name="Amano Y."/>
            <person name="Miyakawa K."/>
            <person name="Ise K."/>
            <person name="Suzuki Y."/>
            <person name="Anantharaman K."/>
            <person name="Probst A."/>
            <person name="Burstein D."/>
            <person name="Thomas B.C."/>
            <person name="Banfield J.F."/>
        </authorList>
    </citation>
    <scope>NUCLEOTIDE SEQUENCE [LARGE SCALE GENOMIC DNA]</scope>
    <source>
        <strain evidence="6">HGW-Wallbacteria-1</strain>
    </source>
</reference>
<gene>
    <name evidence="6" type="ORF">CVV64_18790</name>
</gene>
<evidence type="ECO:0000313" key="7">
    <source>
        <dbReference type="Proteomes" id="UP000233256"/>
    </source>
</evidence>
<evidence type="ECO:0000256" key="4">
    <source>
        <dbReference type="ARBA" id="ARBA00023163"/>
    </source>
</evidence>
<accession>A0A2N1PJC6</accession>
<keyword evidence="3" id="KW-0238">DNA-binding</keyword>
<dbReference type="EMBL" id="PGXC01000046">
    <property type="protein sequence ID" value="PKK88447.1"/>
    <property type="molecule type" value="Genomic_DNA"/>
</dbReference>
<dbReference type="Pfam" id="PF00376">
    <property type="entry name" value="MerR"/>
    <property type="match status" value="1"/>
</dbReference>
<evidence type="ECO:0000256" key="1">
    <source>
        <dbReference type="ARBA" id="ARBA00022491"/>
    </source>
</evidence>
<dbReference type="InterPro" id="IPR009061">
    <property type="entry name" value="DNA-bd_dom_put_sf"/>
</dbReference>
<evidence type="ECO:0000313" key="6">
    <source>
        <dbReference type="EMBL" id="PKK88447.1"/>
    </source>
</evidence>
<name>A0A2N1PJC6_9BACT</name>
<dbReference type="GO" id="GO:0003677">
    <property type="term" value="F:DNA binding"/>
    <property type="evidence" value="ECO:0007669"/>
    <property type="project" value="UniProtKB-KW"/>
</dbReference>
<dbReference type="PROSITE" id="PS00552">
    <property type="entry name" value="HTH_MERR_1"/>
    <property type="match status" value="1"/>
</dbReference>
<evidence type="ECO:0000259" key="5">
    <source>
        <dbReference type="PROSITE" id="PS50937"/>
    </source>
</evidence>
<dbReference type="Pfam" id="PF13411">
    <property type="entry name" value="MerR_1"/>
    <property type="match status" value="1"/>
</dbReference>